<keyword evidence="7 10" id="KW-0472">Membrane</keyword>
<accession>T1H897</accession>
<dbReference type="PANTHER" id="PTHR21137:SF35">
    <property type="entry name" value="ODORANT RECEPTOR 19A-RELATED"/>
    <property type="match status" value="1"/>
</dbReference>
<dbReference type="FunCoup" id="T1H897">
    <property type="interactions" value="29"/>
</dbReference>
<feature type="transmembrane region" description="Helical" evidence="10">
    <location>
        <begin position="131"/>
        <end position="154"/>
    </location>
</feature>
<evidence type="ECO:0000256" key="3">
    <source>
        <dbReference type="ARBA" id="ARBA00022606"/>
    </source>
</evidence>
<reference evidence="11" key="1">
    <citation type="submission" date="2015-05" db="UniProtKB">
        <authorList>
            <consortium name="EnsemblMetazoa"/>
        </authorList>
    </citation>
    <scope>IDENTIFICATION</scope>
</reference>
<dbReference type="GO" id="GO:0005549">
    <property type="term" value="F:odorant binding"/>
    <property type="evidence" value="ECO:0007669"/>
    <property type="project" value="InterPro"/>
</dbReference>
<keyword evidence="12" id="KW-1185">Reference proteome</keyword>
<dbReference type="EMBL" id="ACPB03013485">
    <property type="status" value="NOT_ANNOTATED_CDS"/>
    <property type="molecule type" value="Genomic_DNA"/>
</dbReference>
<comment type="similarity">
    <text evidence="10">Belongs to the insect chemoreceptor superfamily. Heteromeric odorant receptor channel (TC 1.A.69) family.</text>
</comment>
<dbReference type="GO" id="GO:0004984">
    <property type="term" value="F:olfactory receptor activity"/>
    <property type="evidence" value="ECO:0007669"/>
    <property type="project" value="InterPro"/>
</dbReference>
<organism evidence="11 12">
    <name type="scientific">Rhodnius prolixus</name>
    <name type="common">Triatomid bug</name>
    <dbReference type="NCBI Taxonomy" id="13249"/>
    <lineage>
        <taxon>Eukaryota</taxon>
        <taxon>Metazoa</taxon>
        <taxon>Ecdysozoa</taxon>
        <taxon>Arthropoda</taxon>
        <taxon>Hexapoda</taxon>
        <taxon>Insecta</taxon>
        <taxon>Pterygota</taxon>
        <taxon>Neoptera</taxon>
        <taxon>Paraneoptera</taxon>
        <taxon>Hemiptera</taxon>
        <taxon>Heteroptera</taxon>
        <taxon>Panheteroptera</taxon>
        <taxon>Cimicomorpha</taxon>
        <taxon>Reduviidae</taxon>
        <taxon>Triatominae</taxon>
        <taxon>Rhodnius</taxon>
    </lineage>
</organism>
<comment type="caution">
    <text evidence="10">Lacks conserved residue(s) required for the propagation of feature annotation.</text>
</comment>
<dbReference type="GO" id="GO:0007165">
    <property type="term" value="P:signal transduction"/>
    <property type="evidence" value="ECO:0007669"/>
    <property type="project" value="UniProtKB-KW"/>
</dbReference>
<keyword evidence="8 10" id="KW-0675">Receptor</keyword>
<evidence type="ECO:0000313" key="11">
    <source>
        <dbReference type="EnsemblMetazoa" id="RPRC000235-PA"/>
    </source>
</evidence>
<evidence type="ECO:0000256" key="6">
    <source>
        <dbReference type="ARBA" id="ARBA00022989"/>
    </source>
</evidence>
<keyword evidence="4 10" id="KW-0812">Transmembrane</keyword>
<keyword evidence="6 10" id="KW-1133">Transmembrane helix</keyword>
<evidence type="ECO:0000313" key="12">
    <source>
        <dbReference type="Proteomes" id="UP000015103"/>
    </source>
</evidence>
<feature type="transmembrane region" description="Helical" evidence="10">
    <location>
        <begin position="188"/>
        <end position="219"/>
    </location>
</feature>
<evidence type="ECO:0000256" key="10">
    <source>
        <dbReference type="RuleBase" id="RU351113"/>
    </source>
</evidence>
<name>T1H897_RHOPR</name>
<dbReference type="InterPro" id="IPR004117">
    <property type="entry name" value="7tm6_olfct_rcpt"/>
</dbReference>
<comment type="subcellular location">
    <subcellularLocation>
        <location evidence="1 10">Cell membrane</location>
        <topology evidence="1 10">Multi-pass membrane protein</topology>
    </subcellularLocation>
</comment>
<dbReference type="GO" id="GO:0005886">
    <property type="term" value="C:plasma membrane"/>
    <property type="evidence" value="ECO:0007669"/>
    <property type="project" value="UniProtKB-SubCell"/>
</dbReference>
<dbReference type="EMBL" id="ACPB03013486">
    <property type="status" value="NOT_ANNOTATED_CDS"/>
    <property type="molecule type" value="Genomic_DNA"/>
</dbReference>
<dbReference type="Proteomes" id="UP000015103">
    <property type="component" value="Unassembled WGS sequence"/>
</dbReference>
<evidence type="ECO:0000256" key="1">
    <source>
        <dbReference type="ARBA" id="ARBA00004651"/>
    </source>
</evidence>
<keyword evidence="5 10" id="KW-0552">Olfaction</keyword>
<evidence type="ECO:0000256" key="5">
    <source>
        <dbReference type="ARBA" id="ARBA00022725"/>
    </source>
</evidence>
<dbReference type="InParanoid" id="T1H897"/>
<protein>
    <recommendedName>
        <fullName evidence="10">Odorant receptor</fullName>
    </recommendedName>
</protein>
<dbReference type="HOGENOM" id="CLU_047177_0_0_1"/>
<keyword evidence="2" id="KW-1003">Cell membrane</keyword>
<feature type="transmembrane region" description="Helical" evidence="10">
    <location>
        <begin position="307"/>
        <end position="324"/>
    </location>
</feature>
<proteinExistence type="inferred from homology"/>
<dbReference type="PANTHER" id="PTHR21137">
    <property type="entry name" value="ODORANT RECEPTOR"/>
    <property type="match status" value="1"/>
</dbReference>
<dbReference type="VEuPathDB" id="VectorBase:RPRC000235"/>
<evidence type="ECO:0000256" key="8">
    <source>
        <dbReference type="ARBA" id="ARBA00023170"/>
    </source>
</evidence>
<evidence type="ECO:0000256" key="7">
    <source>
        <dbReference type="ARBA" id="ARBA00023136"/>
    </source>
</evidence>
<dbReference type="AlphaFoldDB" id="T1H897"/>
<dbReference type="EnsemblMetazoa" id="RPRC000235-RA">
    <property type="protein sequence ID" value="RPRC000235-PA"/>
    <property type="gene ID" value="RPRC000235"/>
</dbReference>
<feature type="transmembrane region" description="Helical" evidence="10">
    <location>
        <begin position="330"/>
        <end position="351"/>
    </location>
</feature>
<evidence type="ECO:0000256" key="9">
    <source>
        <dbReference type="ARBA" id="ARBA00023224"/>
    </source>
</evidence>
<evidence type="ECO:0000256" key="4">
    <source>
        <dbReference type="ARBA" id="ARBA00022692"/>
    </source>
</evidence>
<dbReference type="Pfam" id="PF02949">
    <property type="entry name" value="7tm_6"/>
    <property type="match status" value="1"/>
</dbReference>
<sequence>MDYFTDDKDVEKFLVEEYKYLPYLALTYASWNRKNVPISLAQYIIYFTIFGFMIFAFTYTAYLCLDDIAVWSQSIHFAIVGIICWTICLTGFFSRKEFIISHRNMMSSFCEYQSGDFLKGLIRRRQKEKKILLIFWPCYYAVCALIATIIAPMIDIYIGVNSDVTNKNGVFLKLPLALWLPFDVDNSMVLYLVGVFLIGAYCAISALSVSSGVLVATFIKQQLCLQLRLLNYSLKELENRSKDEYKRRSQNPDLYNDEERKYSSCYKECLKQNIKHHQNIISAHAQYTYCTVTASFFNVLSVPASGYMCYVFSNFCYFFCYSKYLTFKIWIFVLIILFRFCTIFCYIKYFLGEEVRVSAYSIKWYDHDENVRRSVSIMHFGCLIPLEFKAAHILQLNMQTFATVMNSAYSYFNVMYAFKE</sequence>
<keyword evidence="9 10" id="KW-0807">Transducer</keyword>
<feature type="transmembrane region" description="Helical" evidence="10">
    <location>
        <begin position="43"/>
        <end position="62"/>
    </location>
</feature>
<dbReference type="STRING" id="13249.T1H897"/>
<feature type="transmembrane region" description="Helical" evidence="10">
    <location>
        <begin position="74"/>
        <end position="93"/>
    </location>
</feature>
<keyword evidence="3 10" id="KW-0716">Sensory transduction</keyword>
<evidence type="ECO:0000256" key="2">
    <source>
        <dbReference type="ARBA" id="ARBA00022475"/>
    </source>
</evidence>